<evidence type="ECO:0000313" key="1">
    <source>
        <dbReference type="EMBL" id="MDA0567302.1"/>
    </source>
</evidence>
<keyword evidence="2" id="KW-1185">Reference proteome</keyword>
<dbReference type="RefSeq" id="WP_270074549.1">
    <property type="nucleotide sequence ID" value="NZ_JAJAQC010000053.1"/>
</dbReference>
<protein>
    <submittedName>
        <fullName evidence="1">DUF2617 family protein</fullName>
    </submittedName>
</protein>
<proteinExistence type="predicted"/>
<sequence>MHTALSAPFVDTRAADLTWTLAAPHLPALLTRTARVAGYRIVLRVLGASHQVELAEGGPGGAGWLLTETVACLPGAAGGLPDRARPAVAGLASYTFTSSVAVPERAAFTDRVERLRAAVERDPRGVVASFPGDPHAITALLPEALAPGRVRWRTWHAYPQTRELVTTTTTCERPLPGHRSGKDV</sequence>
<dbReference type="EMBL" id="JAJAQC010000053">
    <property type="protein sequence ID" value="MDA0567302.1"/>
    <property type="molecule type" value="Genomic_DNA"/>
</dbReference>
<dbReference type="Proteomes" id="UP001140076">
    <property type="component" value="Unassembled WGS sequence"/>
</dbReference>
<comment type="caution">
    <text evidence="1">The sequence shown here is derived from an EMBL/GenBank/DDBJ whole genome shotgun (WGS) entry which is preliminary data.</text>
</comment>
<name>A0A9X3NPV9_9ACTN</name>
<dbReference type="Pfam" id="PF10936">
    <property type="entry name" value="DUF2617"/>
    <property type="match status" value="1"/>
</dbReference>
<gene>
    <name evidence="1" type="ORF">LG943_23710</name>
</gene>
<accession>A0A9X3NPV9</accession>
<evidence type="ECO:0000313" key="2">
    <source>
        <dbReference type="Proteomes" id="UP001140076"/>
    </source>
</evidence>
<reference evidence="1" key="1">
    <citation type="submission" date="2021-10" db="EMBL/GenBank/DDBJ databases">
        <title>Streptomonospora sp. nov., isolated from mangrove soil.</title>
        <authorList>
            <person name="Chen X."/>
            <person name="Ge X."/>
            <person name="Liu W."/>
        </authorList>
    </citation>
    <scope>NUCLEOTIDE SEQUENCE</scope>
    <source>
        <strain evidence="1">S1-112</strain>
    </source>
</reference>
<organism evidence="1 2">
    <name type="scientific">Streptomonospora mangrovi</name>
    <dbReference type="NCBI Taxonomy" id="2883123"/>
    <lineage>
        <taxon>Bacteria</taxon>
        <taxon>Bacillati</taxon>
        <taxon>Actinomycetota</taxon>
        <taxon>Actinomycetes</taxon>
        <taxon>Streptosporangiales</taxon>
        <taxon>Nocardiopsidaceae</taxon>
        <taxon>Streptomonospora</taxon>
    </lineage>
</organism>
<dbReference type="AlphaFoldDB" id="A0A9X3NPV9"/>
<dbReference type="InterPro" id="IPR024486">
    <property type="entry name" value="DUF2617"/>
</dbReference>